<dbReference type="AlphaFoldDB" id="A0AAV3RMM9"/>
<name>A0AAV3RMM9_LITER</name>
<evidence type="ECO:0000313" key="4">
    <source>
        <dbReference type="EMBL" id="GAA0182813.1"/>
    </source>
</evidence>
<dbReference type="InterPro" id="IPR050317">
    <property type="entry name" value="Plant_Fungal_Acyltransferase"/>
</dbReference>
<keyword evidence="2" id="KW-0808">Transferase</keyword>
<accession>A0AAV3RMM9</accession>
<dbReference type="Gene3D" id="3.30.559.10">
    <property type="entry name" value="Chloramphenicol acetyltransferase-like domain"/>
    <property type="match status" value="2"/>
</dbReference>
<evidence type="ECO:0000256" key="3">
    <source>
        <dbReference type="ARBA" id="ARBA00023315"/>
    </source>
</evidence>
<comment type="caution">
    <text evidence="4">The sequence shown here is derived from an EMBL/GenBank/DDBJ whole genome shotgun (WGS) entry which is preliminary data.</text>
</comment>
<organism evidence="4 5">
    <name type="scientific">Lithospermum erythrorhizon</name>
    <name type="common">Purple gromwell</name>
    <name type="synonym">Lithospermum officinale var. erythrorhizon</name>
    <dbReference type="NCBI Taxonomy" id="34254"/>
    <lineage>
        <taxon>Eukaryota</taxon>
        <taxon>Viridiplantae</taxon>
        <taxon>Streptophyta</taxon>
        <taxon>Embryophyta</taxon>
        <taxon>Tracheophyta</taxon>
        <taxon>Spermatophyta</taxon>
        <taxon>Magnoliopsida</taxon>
        <taxon>eudicotyledons</taxon>
        <taxon>Gunneridae</taxon>
        <taxon>Pentapetalae</taxon>
        <taxon>asterids</taxon>
        <taxon>lamiids</taxon>
        <taxon>Boraginales</taxon>
        <taxon>Boraginaceae</taxon>
        <taxon>Boraginoideae</taxon>
        <taxon>Lithospermeae</taxon>
        <taxon>Lithospermum</taxon>
    </lineage>
</organism>
<evidence type="ECO:0000313" key="5">
    <source>
        <dbReference type="Proteomes" id="UP001454036"/>
    </source>
</evidence>
<dbReference type="Pfam" id="PF02458">
    <property type="entry name" value="Transferase"/>
    <property type="match status" value="1"/>
</dbReference>
<proteinExistence type="inferred from homology"/>
<dbReference type="InterPro" id="IPR023213">
    <property type="entry name" value="CAT-like_dom_sf"/>
</dbReference>
<keyword evidence="3" id="KW-0012">Acyltransferase</keyword>
<dbReference type="EMBL" id="BAABME010010892">
    <property type="protein sequence ID" value="GAA0182813.1"/>
    <property type="molecule type" value="Genomic_DNA"/>
</dbReference>
<dbReference type="PANTHER" id="PTHR31642">
    <property type="entry name" value="TRICHOTHECENE 3-O-ACETYLTRANSFERASE"/>
    <property type="match status" value="1"/>
</dbReference>
<gene>
    <name evidence="4" type="ORF">LIER_30434</name>
</gene>
<evidence type="ECO:0000256" key="1">
    <source>
        <dbReference type="ARBA" id="ARBA00009861"/>
    </source>
</evidence>
<protein>
    <submittedName>
        <fullName evidence="4">Acetyltransferase</fullName>
    </submittedName>
</protein>
<evidence type="ECO:0000256" key="2">
    <source>
        <dbReference type="ARBA" id="ARBA00022679"/>
    </source>
</evidence>
<dbReference type="GO" id="GO:0016747">
    <property type="term" value="F:acyltransferase activity, transferring groups other than amino-acyl groups"/>
    <property type="evidence" value="ECO:0007669"/>
    <property type="project" value="TreeGrafter"/>
</dbReference>
<dbReference type="FunFam" id="3.30.559.10:FF:000008">
    <property type="entry name" value="Tryptamine hydroxycinnamoyl transferase"/>
    <property type="match status" value="1"/>
</dbReference>
<dbReference type="PANTHER" id="PTHR31642:SF13">
    <property type="entry name" value="AGMATINE HYDROXYCINNAMOYLTRANSFERASE 1"/>
    <property type="match status" value="1"/>
</dbReference>
<reference evidence="4 5" key="1">
    <citation type="submission" date="2024-01" db="EMBL/GenBank/DDBJ databases">
        <title>The complete chloroplast genome sequence of Lithospermum erythrorhizon: insights into the phylogenetic relationship among Boraginaceae species and the maternal lineages of purple gromwells.</title>
        <authorList>
            <person name="Okada T."/>
            <person name="Watanabe K."/>
        </authorList>
    </citation>
    <scope>NUCLEOTIDE SEQUENCE [LARGE SCALE GENOMIC DNA]</scope>
</reference>
<dbReference type="Proteomes" id="UP001454036">
    <property type="component" value="Unassembled WGS sequence"/>
</dbReference>
<sequence length="443" mass="50000">MAVKIDSSKIIKPFYEETNNPPSTKDYLPLTVFDIVNYNTQVAVLFAYRPPTPPNEELELGLGKALSIYRPWAGRLGEDEKGEQIIRLNDEGVKFNVASVEASLDETVSFEPSPSLRNFHAPTQGAEELVQVQLTRFSCGSLIVGFVAHHFIGDGQATSNFLVAWGRATRGVAIHPMPFLDRSIFTPREPPLFDQFEHRGVEYMKKKAKIHSSIKSSISGNQDEIEVFKVRYTRDFLAKIKAEASSQKLKVDGDNRPYSTFESLLAHAWRTITKARGLDEDEKTHVRISVNGRMRLTPNVPNYFGNLVLWAFPTSKSKDLIEEPLAHAAKVIHESVAKINDDYFKSFIDFASFKVKEEELVPTADVTKPVLCPNVNVDSWLRFEFCDLDFGTGCPFAFVPSYIPVDGLIFLLPTSREDESVDVIVSLFKDKLEEFKKICYCLE</sequence>
<comment type="similarity">
    <text evidence="1">Belongs to the plant acyltransferase family.</text>
</comment>
<keyword evidence="5" id="KW-1185">Reference proteome</keyword>